<organism evidence="1 2">
    <name type="scientific">Anditalea andensis</name>
    <dbReference type="NCBI Taxonomy" id="1048983"/>
    <lineage>
        <taxon>Bacteria</taxon>
        <taxon>Pseudomonadati</taxon>
        <taxon>Bacteroidota</taxon>
        <taxon>Cytophagia</taxon>
        <taxon>Cytophagales</taxon>
        <taxon>Cytophagaceae</taxon>
        <taxon>Anditalea</taxon>
    </lineage>
</organism>
<accession>A0A074KSM8</accession>
<proteinExistence type="predicted"/>
<dbReference type="GO" id="GO:0016706">
    <property type="term" value="F:2-oxoglutarate-dependent dioxygenase activity"/>
    <property type="evidence" value="ECO:0007669"/>
    <property type="project" value="UniProtKB-ARBA"/>
</dbReference>
<evidence type="ECO:0008006" key="3">
    <source>
        <dbReference type="Google" id="ProtNLM"/>
    </source>
</evidence>
<evidence type="ECO:0000313" key="1">
    <source>
        <dbReference type="EMBL" id="KEO71929.1"/>
    </source>
</evidence>
<dbReference type="AlphaFoldDB" id="A0A074KSM8"/>
<dbReference type="Gene3D" id="2.60.120.620">
    <property type="entry name" value="q2cbj1_9rhob like domain"/>
    <property type="match status" value="1"/>
</dbReference>
<gene>
    <name evidence="1" type="ORF">EL17_20650</name>
</gene>
<name>A0A074KSM8_9BACT</name>
<dbReference type="InterPro" id="IPR008775">
    <property type="entry name" value="Phytyl_CoA_dOase-like"/>
</dbReference>
<evidence type="ECO:0000313" key="2">
    <source>
        <dbReference type="Proteomes" id="UP000027821"/>
    </source>
</evidence>
<protein>
    <recommendedName>
        <fullName evidence="3">Phytanoyl-CoA dioxygenase</fullName>
    </recommendedName>
</protein>
<dbReference type="EMBL" id="JMIH01000034">
    <property type="protein sequence ID" value="KEO71929.1"/>
    <property type="molecule type" value="Genomic_DNA"/>
</dbReference>
<dbReference type="eggNOG" id="COG5285">
    <property type="taxonomic scope" value="Bacteria"/>
</dbReference>
<dbReference type="STRING" id="1048983.EL17_20650"/>
<comment type="caution">
    <text evidence="1">The sequence shown here is derived from an EMBL/GenBank/DDBJ whole genome shotgun (WGS) entry which is preliminary data.</text>
</comment>
<sequence length="266" mass="30156">MANVSGSNGYGNPIDLLTKSTIDELIANCDTYPDKFLPWIKGRHTLVPGMYDLGSHPVIVKEVSKTLGNDVILWSSQIIRQSPSVIHRWHIDVEMARWPGLTVWVGMKNVTSNSLKLISGSHNFGISPQELAERDRIDLKNDAQVLAAAQKIDPSSKLIEVDIKDGQFIIFSGLVWHATQNVSDAVRTAMIFQYTTPEHKLFIPQNNHYPNTKYSSLQPDCILVKGKDDFKYNNLIKRSYSGSWKAILKTFLVHLPHNIYRKLFIR</sequence>
<dbReference type="RefSeq" id="WP_035078939.1">
    <property type="nucleotide sequence ID" value="NZ_JMIH01000034.1"/>
</dbReference>
<dbReference type="Pfam" id="PF05721">
    <property type="entry name" value="PhyH"/>
    <property type="match status" value="1"/>
</dbReference>
<dbReference type="OrthoDB" id="9791262at2"/>
<dbReference type="Proteomes" id="UP000027821">
    <property type="component" value="Unassembled WGS sequence"/>
</dbReference>
<reference evidence="1 2" key="1">
    <citation type="submission" date="2014-04" db="EMBL/GenBank/DDBJ databases">
        <title>Characterization and application of a salt tolerant electro-active bacterium.</title>
        <authorList>
            <person name="Yang L."/>
            <person name="Wei S."/>
            <person name="Tay Q.X.M."/>
        </authorList>
    </citation>
    <scope>NUCLEOTIDE SEQUENCE [LARGE SCALE GENOMIC DNA]</scope>
    <source>
        <strain evidence="1 2">LY1</strain>
    </source>
</reference>
<keyword evidence="2" id="KW-1185">Reference proteome</keyword>
<dbReference type="PROSITE" id="PS50007">
    <property type="entry name" value="PIPLC_X_DOMAIN"/>
    <property type="match status" value="1"/>
</dbReference>
<dbReference type="SUPFAM" id="SSF51197">
    <property type="entry name" value="Clavaminate synthase-like"/>
    <property type="match status" value="1"/>
</dbReference>